<evidence type="ECO:0000259" key="2">
    <source>
        <dbReference type="PROSITE" id="PS51782"/>
    </source>
</evidence>
<accession>A0A4R8V3X1</accession>
<gene>
    <name evidence="4" type="ORF">E3O21_12960</name>
    <name evidence="3" type="ORF">SAMN05216368_107244</name>
</gene>
<dbReference type="InterPro" id="IPR036779">
    <property type="entry name" value="LysM_dom_sf"/>
</dbReference>
<evidence type="ECO:0000313" key="5">
    <source>
        <dbReference type="Proteomes" id="UP000199639"/>
    </source>
</evidence>
<evidence type="ECO:0000313" key="4">
    <source>
        <dbReference type="EMBL" id="TFB75715.1"/>
    </source>
</evidence>
<evidence type="ECO:0000313" key="3">
    <source>
        <dbReference type="EMBL" id="SDN82366.1"/>
    </source>
</evidence>
<dbReference type="PROSITE" id="PS51782">
    <property type="entry name" value="LYSM"/>
    <property type="match status" value="1"/>
</dbReference>
<dbReference type="SMART" id="SM00257">
    <property type="entry name" value="LysM"/>
    <property type="match status" value="1"/>
</dbReference>
<dbReference type="STRING" id="1424659.SAMN05216368_107244"/>
<dbReference type="Proteomes" id="UP000199639">
    <property type="component" value="Unassembled WGS sequence"/>
</dbReference>
<dbReference type="Pfam" id="PF01476">
    <property type="entry name" value="LysM"/>
    <property type="match status" value="1"/>
</dbReference>
<evidence type="ECO:0000313" key="6">
    <source>
        <dbReference type="Proteomes" id="UP000298252"/>
    </source>
</evidence>
<name>A0A4R8V3X1_9MICO</name>
<protein>
    <submittedName>
        <fullName evidence="3">LysM domain-containing protein</fullName>
    </submittedName>
    <submittedName>
        <fullName evidence="4">LysM peptidoglycan-binding domain-containing protein</fullName>
    </submittedName>
</protein>
<dbReference type="InterPro" id="IPR018392">
    <property type="entry name" value="LysM"/>
</dbReference>
<dbReference type="Proteomes" id="UP000298252">
    <property type="component" value="Unassembled WGS sequence"/>
</dbReference>
<keyword evidence="1" id="KW-0472">Membrane</keyword>
<dbReference type="RefSeq" id="WP_092341045.1">
    <property type="nucleotide sequence ID" value="NZ_FNIB01000007.1"/>
</dbReference>
<feature type="transmembrane region" description="Helical" evidence="1">
    <location>
        <begin position="30"/>
        <end position="49"/>
    </location>
</feature>
<dbReference type="EMBL" id="FNIB01000007">
    <property type="protein sequence ID" value="SDN82366.1"/>
    <property type="molecule type" value="Genomic_DNA"/>
</dbReference>
<reference evidence="4 6" key="2">
    <citation type="submission" date="2019-03" db="EMBL/GenBank/DDBJ databases">
        <title>Genomics of glacier-inhabiting Cryobacterium strains.</title>
        <authorList>
            <person name="Liu Q."/>
            <person name="Xin Y.-H."/>
        </authorList>
    </citation>
    <scope>NUCLEOTIDE SEQUENCE [LARGE SCALE GENOMIC DNA]</scope>
    <source>
        <strain evidence="4 6">Hh8</strain>
    </source>
</reference>
<proteinExistence type="predicted"/>
<evidence type="ECO:0000256" key="1">
    <source>
        <dbReference type="SAM" id="Phobius"/>
    </source>
</evidence>
<dbReference type="Gene3D" id="3.10.350.10">
    <property type="entry name" value="LysM domain"/>
    <property type="match status" value="1"/>
</dbReference>
<keyword evidence="1" id="KW-1133">Transmembrane helix</keyword>
<organism evidence="3 5">
    <name type="scientific">Cryobacterium flavum</name>
    <dbReference type="NCBI Taxonomy" id="1424659"/>
    <lineage>
        <taxon>Bacteria</taxon>
        <taxon>Bacillati</taxon>
        <taxon>Actinomycetota</taxon>
        <taxon>Actinomycetes</taxon>
        <taxon>Micrococcales</taxon>
        <taxon>Microbacteriaceae</taxon>
        <taxon>Cryobacterium</taxon>
    </lineage>
</organism>
<reference evidence="3 5" key="1">
    <citation type="submission" date="2016-10" db="EMBL/GenBank/DDBJ databases">
        <authorList>
            <person name="Varghese N."/>
            <person name="Submissions S."/>
        </authorList>
    </citation>
    <scope>NUCLEOTIDE SEQUENCE [LARGE SCALE GENOMIC DNA]</scope>
    <source>
        <strain evidence="3 5">CGMCC 1.11215</strain>
    </source>
</reference>
<dbReference type="EMBL" id="SOFD01000029">
    <property type="protein sequence ID" value="TFB75715.1"/>
    <property type="molecule type" value="Genomic_DNA"/>
</dbReference>
<feature type="domain" description="LysM" evidence="2">
    <location>
        <begin position="89"/>
        <end position="138"/>
    </location>
</feature>
<dbReference type="AlphaFoldDB" id="A0A4R8V3X1"/>
<keyword evidence="1" id="KW-0812">Transmembrane</keyword>
<sequence length="142" mass="14710">MTTALAPTAREYGASRTPGTRLHLTRRGRVVFTTLAAVPLVIGAVAFALNGGAAGASNSATGIDLTSYTTDSGIVATLAYSPTDVGSARFITVEPGQTLWDLAEEVSPSADPRDVVADIKRLNALTVETLQPGQRLELPANS</sequence>
<keyword evidence="6" id="KW-1185">Reference proteome</keyword>